<evidence type="ECO:0000313" key="3">
    <source>
        <dbReference type="Proteomes" id="UP000792063"/>
    </source>
</evidence>
<sequence>MKSFTLLVVAAAFAITTGEETCDYSVVKPTFHELGTPMAACENATGITFETGSELSLTRTEQSDVCSECTDMVDLVYSFTWYDCVMEIDGVNQTLSTYYETLVGDCSNSSSSAATATSTAGSGSSSATCDYALVKPDFHQLGTPMAACESSTGINFETGSALSLSSTEQSEICSECTDMVDLLYSFTCWVVHEHKQQHEYYHEWQRQRGGNYDFECGNRAGFDGCSDCLVHGFYVAHVSVLVHSWI</sequence>
<dbReference type="Gene3D" id="1.10.239.10">
    <property type="entry name" value="Elicitin domain"/>
    <property type="match status" value="1"/>
</dbReference>
<evidence type="ECO:0000256" key="1">
    <source>
        <dbReference type="SAM" id="SignalP"/>
    </source>
</evidence>
<evidence type="ECO:0000313" key="2">
    <source>
        <dbReference type="EMBL" id="KAG2524646.1"/>
    </source>
</evidence>
<proteinExistence type="predicted"/>
<comment type="caution">
    <text evidence="2">The sequence shown here is derived from an EMBL/GenBank/DDBJ whole genome shotgun (WGS) entry which is preliminary data.</text>
</comment>
<dbReference type="InterPro" id="IPR036470">
    <property type="entry name" value="Elicitin_sf"/>
</dbReference>
<feature type="chain" id="PRO_5037909310" description="Apple domain-containing protein" evidence="1">
    <location>
        <begin position="19"/>
        <end position="246"/>
    </location>
</feature>
<accession>A0A921SI20</accession>
<dbReference type="AlphaFoldDB" id="A0A921SI20"/>
<reference evidence="2" key="1">
    <citation type="journal article" date="2015" name="Genom Data">
        <title>Genome sequences of six Phytophthora species associated with forests in New Zealand.</title>
        <authorList>
            <person name="Studholme D.J."/>
            <person name="McDougal R.L."/>
            <person name="Sambles C."/>
            <person name="Hansen E."/>
            <person name="Hardy G."/>
            <person name="Grant M."/>
            <person name="Ganley R.J."/>
            <person name="Williams N.M."/>
        </authorList>
    </citation>
    <scope>NUCLEOTIDE SEQUENCE</scope>
    <source>
        <strain evidence="2">NZFS 3630</strain>
    </source>
</reference>
<organism evidence="2 3">
    <name type="scientific">Phytophthora kernoviae</name>
    <dbReference type="NCBI Taxonomy" id="325452"/>
    <lineage>
        <taxon>Eukaryota</taxon>
        <taxon>Sar</taxon>
        <taxon>Stramenopiles</taxon>
        <taxon>Oomycota</taxon>
        <taxon>Peronosporomycetes</taxon>
        <taxon>Peronosporales</taxon>
        <taxon>Peronosporaceae</taxon>
        <taxon>Phytophthora</taxon>
    </lineage>
</organism>
<evidence type="ECO:0008006" key="4">
    <source>
        <dbReference type="Google" id="ProtNLM"/>
    </source>
</evidence>
<dbReference type="EMBL" id="JPWU03000149">
    <property type="protein sequence ID" value="KAG2524646.1"/>
    <property type="molecule type" value="Genomic_DNA"/>
</dbReference>
<reference evidence="2" key="2">
    <citation type="submission" date="2020-06" db="EMBL/GenBank/DDBJ databases">
        <authorList>
            <person name="Studholme D.J."/>
        </authorList>
    </citation>
    <scope>NUCLEOTIDE SEQUENCE</scope>
    <source>
        <strain evidence="2">NZFS 3630</strain>
    </source>
</reference>
<dbReference type="GO" id="GO:0005576">
    <property type="term" value="C:extracellular region"/>
    <property type="evidence" value="ECO:0007669"/>
    <property type="project" value="InterPro"/>
</dbReference>
<dbReference type="Proteomes" id="UP000792063">
    <property type="component" value="Unassembled WGS sequence"/>
</dbReference>
<feature type="signal peptide" evidence="1">
    <location>
        <begin position="1"/>
        <end position="18"/>
    </location>
</feature>
<protein>
    <recommendedName>
        <fullName evidence="4">Apple domain-containing protein</fullName>
    </recommendedName>
</protein>
<keyword evidence="1" id="KW-0732">Signal</keyword>
<gene>
    <name evidence="2" type="ORF">JM18_005203</name>
</gene>
<name>A0A921SI20_9STRA</name>